<comment type="subcellular location">
    <subcellularLocation>
        <location evidence="2">Cell membrane</location>
    </subcellularLocation>
</comment>
<evidence type="ECO:0000256" key="3">
    <source>
        <dbReference type="ARBA" id="ARBA00012438"/>
    </source>
</evidence>
<dbReference type="InterPro" id="IPR003661">
    <property type="entry name" value="HisK_dim/P_dom"/>
</dbReference>
<keyword evidence="8" id="KW-0067">ATP-binding</keyword>
<dbReference type="EC" id="2.7.13.3" evidence="3"/>
<evidence type="ECO:0000256" key="9">
    <source>
        <dbReference type="ARBA" id="ARBA00023012"/>
    </source>
</evidence>
<sequence length="320" mass="32846">MTGPTTRGIVLAVVAPVVLGVLGAGALLASGRSLRLVVGIPLPLLAAVVGVLVGGVVLTAWLTSRAVARARAAGYDAGRAVERAAHRRFVARLDHELKNPVTAVRAAVAGLAYEDASTRGSTGSVAVDRTALVATADAQSARLATLVADLRKLAELETGPIEDEEVDMADVVREAVADIEAQTTSRGVGAVVRVVLPEVPWPLPHVRGDLDLLYLAVHNLLSNAVKFSPAGALIEVRGADEDGTVVVEVADSGMGIPPDEVDSVFDELARGSQARGLPGSGLGLALVRVVAERHGGSATLRSRPGQGTSVRLRIPAAARA</sequence>
<dbReference type="Gene3D" id="3.30.565.10">
    <property type="entry name" value="Histidine kinase-like ATPase, C-terminal domain"/>
    <property type="match status" value="1"/>
</dbReference>
<evidence type="ECO:0000259" key="12">
    <source>
        <dbReference type="PROSITE" id="PS50109"/>
    </source>
</evidence>
<organism evidence="13 14">
    <name type="scientific">Cellulosimicrobium cellulans</name>
    <name type="common">Arthrobacter luteus</name>
    <dbReference type="NCBI Taxonomy" id="1710"/>
    <lineage>
        <taxon>Bacteria</taxon>
        <taxon>Bacillati</taxon>
        <taxon>Actinomycetota</taxon>
        <taxon>Actinomycetes</taxon>
        <taxon>Micrococcales</taxon>
        <taxon>Promicromonosporaceae</taxon>
        <taxon>Cellulosimicrobium</taxon>
    </lineage>
</organism>
<dbReference type="PROSITE" id="PS50109">
    <property type="entry name" value="HIS_KIN"/>
    <property type="match status" value="1"/>
</dbReference>
<evidence type="ECO:0000256" key="4">
    <source>
        <dbReference type="ARBA" id="ARBA00022553"/>
    </source>
</evidence>
<dbReference type="InterPro" id="IPR004358">
    <property type="entry name" value="Sig_transdc_His_kin-like_C"/>
</dbReference>
<name>A0A4Y4E6K3_CELCE</name>
<dbReference type="Pfam" id="PF00512">
    <property type="entry name" value="HisKA"/>
    <property type="match status" value="1"/>
</dbReference>
<evidence type="ECO:0000256" key="6">
    <source>
        <dbReference type="ARBA" id="ARBA00022741"/>
    </source>
</evidence>
<dbReference type="Proteomes" id="UP000316659">
    <property type="component" value="Unassembled WGS sequence"/>
</dbReference>
<feature type="transmembrane region" description="Helical" evidence="11">
    <location>
        <begin position="6"/>
        <end position="29"/>
    </location>
</feature>
<dbReference type="GO" id="GO:0005524">
    <property type="term" value="F:ATP binding"/>
    <property type="evidence" value="ECO:0007669"/>
    <property type="project" value="UniProtKB-KW"/>
</dbReference>
<dbReference type="SUPFAM" id="SSF55874">
    <property type="entry name" value="ATPase domain of HSP90 chaperone/DNA topoisomerase II/histidine kinase"/>
    <property type="match status" value="1"/>
</dbReference>
<keyword evidence="11" id="KW-1133">Transmembrane helix</keyword>
<dbReference type="AlphaFoldDB" id="A0A4Y4E6K3"/>
<feature type="transmembrane region" description="Helical" evidence="11">
    <location>
        <begin position="36"/>
        <end position="62"/>
    </location>
</feature>
<protein>
    <recommendedName>
        <fullName evidence="10">Sensor-like histidine kinase SenX3</fullName>
        <ecNumber evidence="3">2.7.13.3</ecNumber>
    </recommendedName>
</protein>
<evidence type="ECO:0000256" key="10">
    <source>
        <dbReference type="ARBA" id="ARBA00039401"/>
    </source>
</evidence>
<dbReference type="GO" id="GO:0007234">
    <property type="term" value="P:osmosensory signaling via phosphorelay pathway"/>
    <property type="evidence" value="ECO:0007669"/>
    <property type="project" value="TreeGrafter"/>
</dbReference>
<evidence type="ECO:0000256" key="2">
    <source>
        <dbReference type="ARBA" id="ARBA00004236"/>
    </source>
</evidence>
<dbReference type="InterPro" id="IPR005467">
    <property type="entry name" value="His_kinase_dom"/>
</dbReference>
<keyword evidence="7" id="KW-0418">Kinase</keyword>
<dbReference type="PANTHER" id="PTHR42878">
    <property type="entry name" value="TWO-COMPONENT HISTIDINE KINASE"/>
    <property type="match status" value="1"/>
</dbReference>
<dbReference type="Pfam" id="PF02518">
    <property type="entry name" value="HATPase_c"/>
    <property type="match status" value="1"/>
</dbReference>
<dbReference type="CDD" id="cd00075">
    <property type="entry name" value="HATPase"/>
    <property type="match status" value="1"/>
</dbReference>
<evidence type="ECO:0000256" key="7">
    <source>
        <dbReference type="ARBA" id="ARBA00022777"/>
    </source>
</evidence>
<keyword evidence="5" id="KW-0808">Transferase</keyword>
<dbReference type="InterPro" id="IPR003594">
    <property type="entry name" value="HATPase_dom"/>
</dbReference>
<dbReference type="SMART" id="SM00388">
    <property type="entry name" value="HisKA"/>
    <property type="match status" value="1"/>
</dbReference>
<keyword evidence="4" id="KW-0597">Phosphoprotein</keyword>
<keyword evidence="11" id="KW-0812">Transmembrane</keyword>
<evidence type="ECO:0000313" key="13">
    <source>
        <dbReference type="EMBL" id="GED11574.1"/>
    </source>
</evidence>
<dbReference type="PRINTS" id="PR00344">
    <property type="entry name" value="BCTRLSENSOR"/>
</dbReference>
<evidence type="ECO:0000256" key="8">
    <source>
        <dbReference type="ARBA" id="ARBA00022840"/>
    </source>
</evidence>
<keyword evidence="9" id="KW-0902">Two-component regulatory system</keyword>
<keyword evidence="11" id="KW-0472">Membrane</keyword>
<evidence type="ECO:0000313" key="14">
    <source>
        <dbReference type="Proteomes" id="UP000316659"/>
    </source>
</evidence>
<dbReference type="GO" id="GO:0030295">
    <property type="term" value="F:protein kinase activator activity"/>
    <property type="evidence" value="ECO:0007669"/>
    <property type="project" value="TreeGrafter"/>
</dbReference>
<dbReference type="InterPro" id="IPR036890">
    <property type="entry name" value="HATPase_C_sf"/>
</dbReference>
<dbReference type="GO" id="GO:0000156">
    <property type="term" value="F:phosphorelay response regulator activity"/>
    <property type="evidence" value="ECO:0007669"/>
    <property type="project" value="TreeGrafter"/>
</dbReference>
<dbReference type="CDD" id="cd00082">
    <property type="entry name" value="HisKA"/>
    <property type="match status" value="1"/>
</dbReference>
<proteinExistence type="predicted"/>
<evidence type="ECO:0000256" key="1">
    <source>
        <dbReference type="ARBA" id="ARBA00000085"/>
    </source>
</evidence>
<feature type="domain" description="Histidine kinase" evidence="12">
    <location>
        <begin position="92"/>
        <end position="318"/>
    </location>
</feature>
<gene>
    <name evidence="13" type="ORF">CCE02nite_35730</name>
</gene>
<dbReference type="SMART" id="SM00387">
    <property type="entry name" value="HATPase_c"/>
    <property type="match status" value="1"/>
</dbReference>
<dbReference type="EMBL" id="BJNZ01000032">
    <property type="protein sequence ID" value="GED11574.1"/>
    <property type="molecule type" value="Genomic_DNA"/>
</dbReference>
<comment type="caution">
    <text evidence="13">The sequence shown here is derived from an EMBL/GenBank/DDBJ whole genome shotgun (WGS) entry which is preliminary data.</text>
</comment>
<dbReference type="InterPro" id="IPR036097">
    <property type="entry name" value="HisK_dim/P_sf"/>
</dbReference>
<dbReference type="GO" id="GO:0000155">
    <property type="term" value="F:phosphorelay sensor kinase activity"/>
    <property type="evidence" value="ECO:0007669"/>
    <property type="project" value="InterPro"/>
</dbReference>
<evidence type="ECO:0000256" key="5">
    <source>
        <dbReference type="ARBA" id="ARBA00022679"/>
    </source>
</evidence>
<dbReference type="SUPFAM" id="SSF47384">
    <property type="entry name" value="Homodimeric domain of signal transducing histidine kinase"/>
    <property type="match status" value="1"/>
</dbReference>
<accession>A0A4Y4E6K3</accession>
<dbReference type="InterPro" id="IPR050351">
    <property type="entry name" value="BphY/WalK/GraS-like"/>
</dbReference>
<dbReference type="RefSeq" id="WP_255318949.1">
    <property type="nucleotide sequence ID" value="NZ_BJNZ01000032.1"/>
</dbReference>
<keyword evidence="6" id="KW-0547">Nucleotide-binding</keyword>
<dbReference type="PANTHER" id="PTHR42878:SF7">
    <property type="entry name" value="SENSOR HISTIDINE KINASE GLRK"/>
    <property type="match status" value="1"/>
</dbReference>
<dbReference type="Gene3D" id="1.10.287.130">
    <property type="match status" value="1"/>
</dbReference>
<evidence type="ECO:0000256" key="11">
    <source>
        <dbReference type="SAM" id="Phobius"/>
    </source>
</evidence>
<comment type="catalytic activity">
    <reaction evidence="1">
        <text>ATP + protein L-histidine = ADP + protein N-phospho-L-histidine.</text>
        <dbReference type="EC" id="2.7.13.3"/>
    </reaction>
</comment>
<reference evidence="13 14" key="1">
    <citation type="submission" date="2019-06" db="EMBL/GenBank/DDBJ databases">
        <title>Whole genome shotgun sequence of Cellulosimicrobium cellulans NBRC 15516.</title>
        <authorList>
            <person name="Hosoyama A."/>
            <person name="Uohara A."/>
            <person name="Ohji S."/>
            <person name="Ichikawa N."/>
        </authorList>
    </citation>
    <scope>NUCLEOTIDE SEQUENCE [LARGE SCALE GENOMIC DNA]</scope>
    <source>
        <strain evidence="13 14">NBRC 15516</strain>
    </source>
</reference>
<dbReference type="GO" id="GO:0005886">
    <property type="term" value="C:plasma membrane"/>
    <property type="evidence" value="ECO:0007669"/>
    <property type="project" value="UniProtKB-SubCell"/>
</dbReference>